<proteinExistence type="predicted"/>
<name>A0A9P6TXE5_9FUNG</name>
<dbReference type="AlphaFoldDB" id="A0A9P6TXE5"/>
<reference evidence="1" key="1">
    <citation type="journal article" date="2020" name="Fungal Divers.">
        <title>Resolving the Mortierellaceae phylogeny through synthesis of multi-gene phylogenetics and phylogenomics.</title>
        <authorList>
            <person name="Vandepol N."/>
            <person name="Liber J."/>
            <person name="Desiro A."/>
            <person name="Na H."/>
            <person name="Kennedy M."/>
            <person name="Barry K."/>
            <person name="Grigoriev I.V."/>
            <person name="Miller A.N."/>
            <person name="O'Donnell K."/>
            <person name="Stajich J.E."/>
            <person name="Bonito G."/>
        </authorList>
    </citation>
    <scope>NUCLEOTIDE SEQUENCE</scope>
    <source>
        <strain evidence="1">KOD948</strain>
    </source>
</reference>
<comment type="caution">
    <text evidence="1">The sequence shown here is derived from an EMBL/GenBank/DDBJ whole genome shotgun (WGS) entry which is preliminary data.</text>
</comment>
<gene>
    <name evidence="1" type="ORF">BG011_008123</name>
</gene>
<protein>
    <submittedName>
        <fullName evidence="1">Uncharacterized protein</fullName>
    </submittedName>
</protein>
<evidence type="ECO:0000313" key="2">
    <source>
        <dbReference type="Proteomes" id="UP000726737"/>
    </source>
</evidence>
<dbReference type="EMBL" id="JAAAJA010000652">
    <property type="protein sequence ID" value="KAG0250765.1"/>
    <property type="molecule type" value="Genomic_DNA"/>
</dbReference>
<sequence>MCSARGGLYLLARLKDPQKFSDGIGSTYDEFEAVDLGWMAPLGHALTSTPSKMLMRDFKNLEMLVDVKTMLEEMNAERNFQCWLQRQKIKIYRNLEYRTQKLDWPVDRYIWENGYPARC</sequence>
<accession>A0A9P6TXE5</accession>
<evidence type="ECO:0000313" key="1">
    <source>
        <dbReference type="EMBL" id="KAG0250765.1"/>
    </source>
</evidence>
<dbReference type="Proteomes" id="UP000726737">
    <property type="component" value="Unassembled WGS sequence"/>
</dbReference>
<organism evidence="1 2">
    <name type="scientific">Mortierella polycephala</name>
    <dbReference type="NCBI Taxonomy" id="41804"/>
    <lineage>
        <taxon>Eukaryota</taxon>
        <taxon>Fungi</taxon>
        <taxon>Fungi incertae sedis</taxon>
        <taxon>Mucoromycota</taxon>
        <taxon>Mortierellomycotina</taxon>
        <taxon>Mortierellomycetes</taxon>
        <taxon>Mortierellales</taxon>
        <taxon>Mortierellaceae</taxon>
        <taxon>Mortierella</taxon>
    </lineage>
</organism>
<keyword evidence="2" id="KW-1185">Reference proteome</keyword>
<feature type="non-terminal residue" evidence="1">
    <location>
        <position position="119"/>
    </location>
</feature>